<gene>
    <name evidence="2" type="ORF">SAMN05216272_109170</name>
</gene>
<dbReference type="Proteomes" id="UP000199636">
    <property type="component" value="Unassembled WGS sequence"/>
</dbReference>
<dbReference type="GO" id="GO:0016787">
    <property type="term" value="F:hydrolase activity"/>
    <property type="evidence" value="ECO:0007669"/>
    <property type="project" value="InterPro"/>
</dbReference>
<organism evidence="2 3">
    <name type="scientific">Pseudomonas panipatensis</name>
    <dbReference type="NCBI Taxonomy" id="428992"/>
    <lineage>
        <taxon>Bacteria</taxon>
        <taxon>Pseudomonadati</taxon>
        <taxon>Pseudomonadota</taxon>
        <taxon>Gammaproteobacteria</taxon>
        <taxon>Pseudomonadales</taxon>
        <taxon>Pseudomonadaceae</taxon>
        <taxon>Pseudomonas</taxon>
    </lineage>
</organism>
<dbReference type="OrthoDB" id="356681at2"/>
<dbReference type="AlphaFoldDB" id="A0A1G8KP83"/>
<name>A0A1G8KP83_9PSED</name>
<protein>
    <submittedName>
        <fullName evidence="2">Calcineurin-like phosphoesterase</fullName>
    </submittedName>
</protein>
<dbReference type="InterPro" id="IPR004843">
    <property type="entry name" value="Calcineurin-like_PHP"/>
</dbReference>
<dbReference type="Pfam" id="PF00149">
    <property type="entry name" value="Metallophos"/>
    <property type="match status" value="1"/>
</dbReference>
<dbReference type="Gene3D" id="3.60.21.10">
    <property type="match status" value="2"/>
</dbReference>
<evidence type="ECO:0000313" key="2">
    <source>
        <dbReference type="EMBL" id="SDI45213.1"/>
    </source>
</evidence>
<reference evidence="3" key="1">
    <citation type="submission" date="2016-10" db="EMBL/GenBank/DDBJ databases">
        <authorList>
            <person name="Varghese N."/>
            <person name="Submissions S."/>
        </authorList>
    </citation>
    <scope>NUCLEOTIDE SEQUENCE [LARGE SCALE GENOMIC DNA]</scope>
    <source>
        <strain evidence="3">CCM 7469</strain>
    </source>
</reference>
<keyword evidence="3" id="KW-1185">Reference proteome</keyword>
<proteinExistence type="predicted"/>
<dbReference type="SUPFAM" id="SSF56300">
    <property type="entry name" value="Metallo-dependent phosphatases"/>
    <property type="match status" value="1"/>
</dbReference>
<evidence type="ECO:0000259" key="1">
    <source>
        <dbReference type="Pfam" id="PF00149"/>
    </source>
</evidence>
<feature type="domain" description="Calcineurin-like phosphoesterase" evidence="1">
    <location>
        <begin position="1"/>
        <end position="211"/>
    </location>
</feature>
<accession>A0A1G8KP83</accession>
<dbReference type="InterPro" id="IPR029052">
    <property type="entry name" value="Metallo-depent_PP-like"/>
</dbReference>
<evidence type="ECO:0000313" key="3">
    <source>
        <dbReference type="Proteomes" id="UP000199636"/>
    </source>
</evidence>
<dbReference type="PANTHER" id="PTHR37844">
    <property type="entry name" value="SER/THR PROTEIN PHOSPHATASE SUPERFAMILY (AFU_ORTHOLOGUE AFUA_1G14840)"/>
    <property type="match status" value="1"/>
</dbReference>
<dbReference type="RefSeq" id="WP_090265882.1">
    <property type="nucleotide sequence ID" value="NZ_FNDS01000009.1"/>
</dbReference>
<dbReference type="PANTHER" id="PTHR37844:SF2">
    <property type="entry name" value="SER_THR PROTEIN PHOSPHATASE SUPERFAMILY (AFU_ORTHOLOGUE AFUA_1G14840)"/>
    <property type="match status" value="1"/>
</dbReference>
<dbReference type="STRING" id="428992.SAMN05216272_109170"/>
<dbReference type="EMBL" id="FNDS01000009">
    <property type="protein sequence ID" value="SDI45213.1"/>
    <property type="molecule type" value="Genomic_DNA"/>
</dbReference>
<sequence length="244" mass="27466">MKILILSDLHNELDMYRHAGCGEDVVILAGDIDIEARGIRWAAENFSCPVIYVCGNHEFYHGHLDKTVLKVKGIAQSGVHSLDNEEAIINGVRFLGGTAWTDYKATSNLYEAQELAGRCLRDFQLIRAENYRKIRPHDLMRRAVDFKIWLEGKLSEPFPGKTVVVSHHAPLLASLNGSPHRGTHLDASFSNNWSELFASKIDLWVHGHTHQFCDYVHGATRVVCNPRGYPGELTGFRSDFLVDL</sequence>